<feature type="region of interest" description="Disordered" evidence="1">
    <location>
        <begin position="195"/>
        <end position="231"/>
    </location>
</feature>
<feature type="compositionally biased region" description="Low complexity" evidence="1">
    <location>
        <begin position="271"/>
        <end position="283"/>
    </location>
</feature>
<name>A0ABV6VB05_9ACTN</name>
<comment type="caution">
    <text evidence="2">The sequence shown here is derived from an EMBL/GenBank/DDBJ whole genome shotgun (WGS) entry which is preliminary data.</text>
</comment>
<feature type="compositionally biased region" description="Polar residues" evidence="1">
    <location>
        <begin position="400"/>
        <end position="415"/>
    </location>
</feature>
<evidence type="ECO:0000313" key="2">
    <source>
        <dbReference type="EMBL" id="MFC1410826.1"/>
    </source>
</evidence>
<evidence type="ECO:0000256" key="1">
    <source>
        <dbReference type="SAM" id="MobiDB-lite"/>
    </source>
</evidence>
<feature type="compositionally biased region" description="Polar residues" evidence="1">
    <location>
        <begin position="195"/>
        <end position="214"/>
    </location>
</feature>
<gene>
    <name evidence="2" type="ORF">ACEZDG_16295</name>
</gene>
<organism evidence="2 3">
    <name type="scientific">Streptacidiphilus alkalitolerans</name>
    <dbReference type="NCBI Taxonomy" id="3342712"/>
    <lineage>
        <taxon>Bacteria</taxon>
        <taxon>Bacillati</taxon>
        <taxon>Actinomycetota</taxon>
        <taxon>Actinomycetes</taxon>
        <taxon>Kitasatosporales</taxon>
        <taxon>Streptomycetaceae</taxon>
        <taxon>Streptacidiphilus</taxon>
    </lineage>
</organism>
<feature type="compositionally biased region" description="Low complexity" evidence="1">
    <location>
        <begin position="419"/>
        <end position="432"/>
    </location>
</feature>
<sequence>MSGEDLSREPREPRAAVRVVRPGGNAGRHGSVPQAPPMPMAPPTSLPPWLDRATREPEAEGGAGTGSGSGTRSDAASGSGSGAGSGHGSGSGAGGWPGSGGAGFGAGSGPGSGAESGAALGPEAELTPEQRELRDLLHRAVGELTPMPGALEQLRRAVPRRRRQRRRIVGTVAATVALCSLGTLALHSAGVSISTTDGPQSSQHYGDTANNTTHGPHATGSPTLVPVGPGRMLPGVGSSFAGGTSAAGHNSASVLPGASGVLQPAPSLTRPAVPGSGSSAASGGSAGSVGGSSAPVAECTRAQLGNGADTVGSPDAAGVVYGTFQVSNVSAAACKVSTPGDVSVLAVSGTDRSWISVAPHTAGDPAGGLPQPEATPSPVQLAPGASYLVEFAWVPATGTGAPSCTDSSAPGSTDSPAPGTDGSTQTSGGDTTAPTQGSATPTITLAHTPGAGGAAAASAVITNACAGTVYRTAQLSAG</sequence>
<protein>
    <recommendedName>
        <fullName evidence="4">DUF4232 domain-containing protein</fullName>
    </recommendedName>
</protein>
<feature type="compositionally biased region" description="Pro residues" evidence="1">
    <location>
        <begin position="34"/>
        <end position="46"/>
    </location>
</feature>
<feature type="region of interest" description="Disordered" evidence="1">
    <location>
        <begin position="400"/>
        <end position="446"/>
    </location>
</feature>
<proteinExistence type="predicted"/>
<evidence type="ECO:0000313" key="3">
    <source>
        <dbReference type="Proteomes" id="UP001592582"/>
    </source>
</evidence>
<accession>A0ABV6VB05</accession>
<dbReference type="RefSeq" id="WP_380509256.1">
    <property type="nucleotide sequence ID" value="NZ_JBHEZX010000006.1"/>
</dbReference>
<dbReference type="Proteomes" id="UP001592582">
    <property type="component" value="Unassembled WGS sequence"/>
</dbReference>
<feature type="region of interest" description="Disordered" evidence="1">
    <location>
        <begin position="1"/>
        <end position="122"/>
    </location>
</feature>
<feature type="compositionally biased region" description="Gly residues" evidence="1">
    <location>
        <begin position="79"/>
        <end position="114"/>
    </location>
</feature>
<feature type="compositionally biased region" description="Polar residues" evidence="1">
    <location>
        <begin position="433"/>
        <end position="443"/>
    </location>
</feature>
<feature type="region of interest" description="Disordered" evidence="1">
    <location>
        <begin position="262"/>
        <end position="294"/>
    </location>
</feature>
<reference evidence="2 3" key="1">
    <citation type="submission" date="2024-09" db="EMBL/GenBank/DDBJ databases">
        <authorList>
            <person name="Lee S.D."/>
        </authorList>
    </citation>
    <scope>NUCLEOTIDE SEQUENCE [LARGE SCALE GENOMIC DNA]</scope>
    <source>
        <strain evidence="2 3">N1-1</strain>
    </source>
</reference>
<dbReference type="EMBL" id="JBHEZX010000006">
    <property type="protein sequence ID" value="MFC1410826.1"/>
    <property type="molecule type" value="Genomic_DNA"/>
</dbReference>
<evidence type="ECO:0008006" key="4">
    <source>
        <dbReference type="Google" id="ProtNLM"/>
    </source>
</evidence>
<feature type="compositionally biased region" description="Basic and acidic residues" evidence="1">
    <location>
        <begin position="1"/>
        <end position="15"/>
    </location>
</feature>
<feature type="region of interest" description="Disordered" evidence="1">
    <location>
        <begin position="357"/>
        <end position="378"/>
    </location>
</feature>
<keyword evidence="3" id="KW-1185">Reference proteome</keyword>